<sequence>MSHLKINRVEKNYGAFHAVKGVSLEVEEGEFVVMVGPSGCGKSTLLRCIAGLEPITSGTITVGDHDITRAEPWDRGVAMVFQNYALYPHMTVRDNMGFALKVAGRPKAEIRAAVDKAAQTLRITEHLDKKPKALSGGQKQRVAIGRAITRAPEVFLFDEPLSNLDAALRSQMRVELGRLHNQLGATMIYVTHDQTEAMTMASRIVVLNGGVIEQVGTPLELYNKPESLFVAGFLGSPRMNFFDGRVLESRGRELSVEIPGMPGPVVVPLDDDVPVPQPGAQVRMGVRPEAVTLGGALELSVALVESLGRETLLYLEGGGLRTVDSESAEGFVAVQLPSQHQLRVGEPVKVGWDPASLYLFDDSGRRLATPDPGVPGRVWAGGGWNRPQGRARRGPTRLWRARRPGAGAG</sequence>
<gene>
    <name evidence="7" type="ORF">OG2516_18305</name>
</gene>
<evidence type="ECO:0000259" key="6">
    <source>
        <dbReference type="PROSITE" id="PS50893"/>
    </source>
</evidence>
<dbReference type="PROSITE" id="PS00211">
    <property type="entry name" value="ABC_TRANSPORTER_1"/>
    <property type="match status" value="1"/>
</dbReference>
<dbReference type="Gene3D" id="3.40.50.300">
    <property type="entry name" value="P-loop containing nucleotide triphosphate hydrolases"/>
    <property type="match status" value="1"/>
</dbReference>
<dbReference type="PROSITE" id="PS50893">
    <property type="entry name" value="ABC_TRANSPORTER_2"/>
    <property type="match status" value="1"/>
</dbReference>
<dbReference type="GO" id="GO:0055052">
    <property type="term" value="C:ATP-binding cassette (ABC) transporter complex, substrate-binding subunit-containing"/>
    <property type="evidence" value="ECO:0007669"/>
    <property type="project" value="TreeGrafter"/>
</dbReference>
<dbReference type="InterPro" id="IPR015855">
    <property type="entry name" value="ABC_transpr_MalK-like"/>
</dbReference>
<dbReference type="GO" id="GO:0140359">
    <property type="term" value="F:ABC-type transporter activity"/>
    <property type="evidence" value="ECO:0007669"/>
    <property type="project" value="InterPro"/>
</dbReference>
<evidence type="ECO:0000256" key="4">
    <source>
        <dbReference type="ARBA" id="ARBA00022840"/>
    </source>
</evidence>
<dbReference type="HOGENOM" id="CLU_000604_1_1_5"/>
<feature type="region of interest" description="Disordered" evidence="5">
    <location>
        <begin position="371"/>
        <end position="396"/>
    </location>
</feature>
<dbReference type="eggNOG" id="COG3842">
    <property type="taxonomic scope" value="Bacteria"/>
</dbReference>
<keyword evidence="2" id="KW-0813">Transport</keyword>
<dbReference type="Pfam" id="PF08402">
    <property type="entry name" value="TOBE_2"/>
    <property type="match status" value="1"/>
</dbReference>
<protein>
    <submittedName>
        <fullName evidence="7">Probable ABC transporter, ATP-binding protein</fullName>
    </submittedName>
</protein>
<dbReference type="OrthoDB" id="9802264at2"/>
<evidence type="ECO:0000256" key="5">
    <source>
        <dbReference type="SAM" id="MobiDB-lite"/>
    </source>
</evidence>
<dbReference type="InterPro" id="IPR047641">
    <property type="entry name" value="ABC_transpr_MalK/UgpC-like"/>
</dbReference>
<dbReference type="EMBL" id="AAOT01000006">
    <property type="protein sequence ID" value="EAR52044.1"/>
    <property type="molecule type" value="Genomic_DNA"/>
</dbReference>
<dbReference type="GO" id="GO:0016887">
    <property type="term" value="F:ATP hydrolysis activity"/>
    <property type="evidence" value="ECO:0007669"/>
    <property type="project" value="InterPro"/>
</dbReference>
<dbReference type="InterPro" id="IPR008995">
    <property type="entry name" value="Mo/tungstate-bd_C_term_dom"/>
</dbReference>
<evidence type="ECO:0000313" key="8">
    <source>
        <dbReference type="Proteomes" id="UP000003635"/>
    </source>
</evidence>
<proteinExistence type="inferred from homology"/>
<dbReference type="InterPro" id="IPR017871">
    <property type="entry name" value="ABC_transporter-like_CS"/>
</dbReference>
<feature type="domain" description="ABC transporter" evidence="6">
    <location>
        <begin position="4"/>
        <end position="234"/>
    </location>
</feature>
<evidence type="ECO:0000256" key="1">
    <source>
        <dbReference type="ARBA" id="ARBA00005417"/>
    </source>
</evidence>
<comment type="similarity">
    <text evidence="1">Belongs to the ABC transporter superfamily.</text>
</comment>
<dbReference type="SUPFAM" id="SSF52540">
    <property type="entry name" value="P-loop containing nucleoside triphosphate hydrolases"/>
    <property type="match status" value="1"/>
</dbReference>
<dbReference type="GO" id="GO:0008643">
    <property type="term" value="P:carbohydrate transport"/>
    <property type="evidence" value="ECO:0007669"/>
    <property type="project" value="InterPro"/>
</dbReference>
<keyword evidence="4 7" id="KW-0067">ATP-binding</keyword>
<dbReference type="Pfam" id="PF00005">
    <property type="entry name" value="ABC_tran"/>
    <property type="match status" value="1"/>
</dbReference>
<dbReference type="PANTHER" id="PTHR43875">
    <property type="entry name" value="MALTODEXTRIN IMPORT ATP-BINDING PROTEIN MSMX"/>
    <property type="match status" value="1"/>
</dbReference>
<name>Q2CHJ5_OCEGH</name>
<organism evidence="7 8">
    <name type="scientific">Oceanicola granulosus (strain ATCC BAA-861 / DSM 15982 / KCTC 12143 / HTCC2516)</name>
    <dbReference type="NCBI Taxonomy" id="314256"/>
    <lineage>
        <taxon>Bacteria</taxon>
        <taxon>Pseudomonadati</taxon>
        <taxon>Pseudomonadota</taxon>
        <taxon>Alphaproteobacteria</taxon>
        <taxon>Rhodobacterales</taxon>
        <taxon>Roseobacteraceae</taxon>
        <taxon>Oceanicola</taxon>
    </lineage>
</organism>
<dbReference type="CDD" id="cd03301">
    <property type="entry name" value="ABC_MalK_N"/>
    <property type="match status" value="1"/>
</dbReference>
<dbReference type="InterPro" id="IPR013611">
    <property type="entry name" value="Transp-assoc_OB_typ2"/>
</dbReference>
<dbReference type="Gene3D" id="2.40.50.100">
    <property type="match status" value="1"/>
</dbReference>
<dbReference type="SMART" id="SM00382">
    <property type="entry name" value="AAA"/>
    <property type="match status" value="1"/>
</dbReference>
<reference evidence="7 8" key="1">
    <citation type="journal article" date="2010" name="J. Bacteriol.">
        <title>Genome sequences of Oceanicola granulosus HTCC2516(T) and Oceanicola batsensis HTCC2597(TDelta).</title>
        <authorList>
            <person name="Thrash J.C."/>
            <person name="Cho J.C."/>
            <person name="Vergin K.L."/>
            <person name="Giovannoni S.J."/>
        </authorList>
    </citation>
    <scope>NUCLEOTIDE SEQUENCE [LARGE SCALE GENOMIC DNA]</scope>
    <source>
        <strain evidence="8">ATCC BAA-861 / DSM 15982 / KCTC 12143 / HTCC2516</strain>
    </source>
</reference>
<dbReference type="InterPro" id="IPR012340">
    <property type="entry name" value="NA-bd_OB-fold"/>
</dbReference>
<keyword evidence="8" id="KW-1185">Reference proteome</keyword>
<dbReference type="GO" id="GO:0005524">
    <property type="term" value="F:ATP binding"/>
    <property type="evidence" value="ECO:0007669"/>
    <property type="project" value="UniProtKB-KW"/>
</dbReference>
<dbReference type="SUPFAM" id="SSF50331">
    <property type="entry name" value="MOP-like"/>
    <property type="match status" value="1"/>
</dbReference>
<dbReference type="PANTHER" id="PTHR43875:SF1">
    <property type="entry name" value="OSMOPROTECTIVE COMPOUNDS UPTAKE ATP-BINDING PROTEIN GGTA"/>
    <property type="match status" value="1"/>
</dbReference>
<evidence type="ECO:0000256" key="2">
    <source>
        <dbReference type="ARBA" id="ARBA00022448"/>
    </source>
</evidence>
<evidence type="ECO:0000313" key="7">
    <source>
        <dbReference type="EMBL" id="EAR52044.1"/>
    </source>
</evidence>
<keyword evidence="3" id="KW-0547">Nucleotide-binding</keyword>
<dbReference type="InterPro" id="IPR003439">
    <property type="entry name" value="ABC_transporter-like_ATP-bd"/>
</dbReference>
<dbReference type="InterPro" id="IPR003593">
    <property type="entry name" value="AAA+_ATPase"/>
</dbReference>
<accession>Q2CHJ5</accession>
<dbReference type="FunFam" id="3.40.50.300:FF:000042">
    <property type="entry name" value="Maltose/maltodextrin ABC transporter, ATP-binding protein"/>
    <property type="match status" value="1"/>
</dbReference>
<dbReference type="InterPro" id="IPR027417">
    <property type="entry name" value="P-loop_NTPase"/>
</dbReference>
<dbReference type="STRING" id="314256.OG2516_18305"/>
<evidence type="ECO:0000256" key="3">
    <source>
        <dbReference type="ARBA" id="ARBA00022741"/>
    </source>
</evidence>
<comment type="caution">
    <text evidence="7">The sequence shown here is derived from an EMBL/GenBank/DDBJ whole genome shotgun (WGS) entry which is preliminary data.</text>
</comment>
<dbReference type="RefSeq" id="WP_007256962.1">
    <property type="nucleotide sequence ID" value="NZ_CH724110.1"/>
</dbReference>
<dbReference type="Gene3D" id="2.40.50.140">
    <property type="entry name" value="Nucleic acid-binding proteins"/>
    <property type="match status" value="1"/>
</dbReference>
<dbReference type="AlphaFoldDB" id="Q2CHJ5"/>
<dbReference type="Proteomes" id="UP000003635">
    <property type="component" value="Unassembled WGS sequence"/>
</dbReference>
<dbReference type="NCBIfam" id="NF008653">
    <property type="entry name" value="PRK11650.1"/>
    <property type="match status" value="1"/>
</dbReference>